<accession>A0A2Z7A7K9</accession>
<evidence type="ECO:0000256" key="1">
    <source>
        <dbReference type="SAM" id="MobiDB-lite"/>
    </source>
</evidence>
<name>A0A2Z7A7K9_9LAMI</name>
<feature type="region of interest" description="Disordered" evidence="1">
    <location>
        <begin position="79"/>
        <end position="109"/>
    </location>
</feature>
<evidence type="ECO:0000313" key="2">
    <source>
        <dbReference type="EMBL" id="KZV17488.1"/>
    </source>
</evidence>
<feature type="region of interest" description="Disordered" evidence="1">
    <location>
        <begin position="144"/>
        <end position="169"/>
    </location>
</feature>
<sequence>MILVDGSWLIVEGVYYWRRITRPVDSCKWELLPQRPYIDDLAPICAFIEPVQDIDFRSPFSRIVRDHWAEPEVQVLPGVESNSSDGSIVYRSPSPRSELSISSQDTDPVVQTDTQLISTEPSVQLAPAVNIESDPIDTIRLSMQNPDISLPSPSQSSSNDSSMNFNTDDIPLGAETAVEQILMPTTAAPATDLTE</sequence>
<dbReference type="EMBL" id="KV018212">
    <property type="protein sequence ID" value="KZV17488.1"/>
    <property type="molecule type" value="Genomic_DNA"/>
</dbReference>
<protein>
    <submittedName>
        <fullName evidence="2">Uncharacterized protein</fullName>
    </submittedName>
</protein>
<proteinExistence type="predicted"/>
<evidence type="ECO:0000313" key="3">
    <source>
        <dbReference type="Proteomes" id="UP000250235"/>
    </source>
</evidence>
<dbReference type="AlphaFoldDB" id="A0A2Z7A7K9"/>
<keyword evidence="3" id="KW-1185">Reference proteome</keyword>
<organism evidence="2 3">
    <name type="scientific">Dorcoceras hygrometricum</name>
    <dbReference type="NCBI Taxonomy" id="472368"/>
    <lineage>
        <taxon>Eukaryota</taxon>
        <taxon>Viridiplantae</taxon>
        <taxon>Streptophyta</taxon>
        <taxon>Embryophyta</taxon>
        <taxon>Tracheophyta</taxon>
        <taxon>Spermatophyta</taxon>
        <taxon>Magnoliopsida</taxon>
        <taxon>eudicotyledons</taxon>
        <taxon>Gunneridae</taxon>
        <taxon>Pentapetalae</taxon>
        <taxon>asterids</taxon>
        <taxon>lamiids</taxon>
        <taxon>Lamiales</taxon>
        <taxon>Gesneriaceae</taxon>
        <taxon>Didymocarpoideae</taxon>
        <taxon>Trichosporeae</taxon>
        <taxon>Loxocarpinae</taxon>
        <taxon>Dorcoceras</taxon>
    </lineage>
</organism>
<feature type="compositionally biased region" description="Low complexity" evidence="1">
    <location>
        <begin position="146"/>
        <end position="169"/>
    </location>
</feature>
<gene>
    <name evidence="2" type="ORF">F511_41751</name>
</gene>
<dbReference type="Proteomes" id="UP000250235">
    <property type="component" value="Unassembled WGS sequence"/>
</dbReference>
<reference evidence="2 3" key="1">
    <citation type="journal article" date="2015" name="Proc. Natl. Acad. Sci. U.S.A.">
        <title>The resurrection genome of Boea hygrometrica: A blueprint for survival of dehydration.</title>
        <authorList>
            <person name="Xiao L."/>
            <person name="Yang G."/>
            <person name="Zhang L."/>
            <person name="Yang X."/>
            <person name="Zhao S."/>
            <person name="Ji Z."/>
            <person name="Zhou Q."/>
            <person name="Hu M."/>
            <person name="Wang Y."/>
            <person name="Chen M."/>
            <person name="Xu Y."/>
            <person name="Jin H."/>
            <person name="Xiao X."/>
            <person name="Hu G."/>
            <person name="Bao F."/>
            <person name="Hu Y."/>
            <person name="Wan P."/>
            <person name="Li L."/>
            <person name="Deng X."/>
            <person name="Kuang T."/>
            <person name="Xiang C."/>
            <person name="Zhu J.K."/>
            <person name="Oliver M.J."/>
            <person name="He Y."/>
        </authorList>
    </citation>
    <scope>NUCLEOTIDE SEQUENCE [LARGE SCALE GENOMIC DNA]</scope>
    <source>
        <strain evidence="3">cv. XS01</strain>
    </source>
</reference>
<feature type="compositionally biased region" description="Low complexity" evidence="1">
    <location>
        <begin position="91"/>
        <end position="103"/>
    </location>
</feature>